<comment type="caution">
    <text evidence="1">The sequence shown here is derived from an EMBL/GenBank/DDBJ whole genome shotgun (WGS) entry which is preliminary data.</text>
</comment>
<protein>
    <submittedName>
        <fullName evidence="1">Uncharacterized protein</fullName>
    </submittedName>
</protein>
<gene>
    <name evidence="1" type="ORF">SLEP1_g21694</name>
</gene>
<evidence type="ECO:0000313" key="1">
    <source>
        <dbReference type="EMBL" id="GKV10308.1"/>
    </source>
</evidence>
<name>A0AAV5JG28_9ROSI</name>
<evidence type="ECO:0000313" key="2">
    <source>
        <dbReference type="Proteomes" id="UP001054252"/>
    </source>
</evidence>
<accession>A0AAV5JG28</accession>
<reference evidence="1 2" key="1">
    <citation type="journal article" date="2021" name="Commun. Biol.">
        <title>The genome of Shorea leprosula (Dipterocarpaceae) highlights the ecological relevance of drought in aseasonal tropical rainforests.</title>
        <authorList>
            <person name="Ng K.K.S."/>
            <person name="Kobayashi M.J."/>
            <person name="Fawcett J.A."/>
            <person name="Hatakeyama M."/>
            <person name="Paape T."/>
            <person name="Ng C.H."/>
            <person name="Ang C.C."/>
            <person name="Tnah L.H."/>
            <person name="Lee C.T."/>
            <person name="Nishiyama T."/>
            <person name="Sese J."/>
            <person name="O'Brien M.J."/>
            <person name="Copetti D."/>
            <person name="Mohd Noor M.I."/>
            <person name="Ong R.C."/>
            <person name="Putra M."/>
            <person name="Sireger I.Z."/>
            <person name="Indrioko S."/>
            <person name="Kosugi Y."/>
            <person name="Izuno A."/>
            <person name="Isagi Y."/>
            <person name="Lee S.L."/>
            <person name="Shimizu K.K."/>
        </authorList>
    </citation>
    <scope>NUCLEOTIDE SEQUENCE [LARGE SCALE GENOMIC DNA]</scope>
    <source>
        <strain evidence="1">214</strain>
    </source>
</reference>
<dbReference type="AlphaFoldDB" id="A0AAV5JG28"/>
<sequence>MTLDLTPLACPTPHFPFSKRVHTTAPTRSQLPTTLC</sequence>
<keyword evidence="2" id="KW-1185">Reference proteome</keyword>
<dbReference type="EMBL" id="BPVZ01000032">
    <property type="protein sequence ID" value="GKV10308.1"/>
    <property type="molecule type" value="Genomic_DNA"/>
</dbReference>
<proteinExistence type="predicted"/>
<dbReference type="Proteomes" id="UP001054252">
    <property type="component" value="Unassembled WGS sequence"/>
</dbReference>
<organism evidence="1 2">
    <name type="scientific">Rubroshorea leprosula</name>
    <dbReference type="NCBI Taxonomy" id="152421"/>
    <lineage>
        <taxon>Eukaryota</taxon>
        <taxon>Viridiplantae</taxon>
        <taxon>Streptophyta</taxon>
        <taxon>Embryophyta</taxon>
        <taxon>Tracheophyta</taxon>
        <taxon>Spermatophyta</taxon>
        <taxon>Magnoliopsida</taxon>
        <taxon>eudicotyledons</taxon>
        <taxon>Gunneridae</taxon>
        <taxon>Pentapetalae</taxon>
        <taxon>rosids</taxon>
        <taxon>malvids</taxon>
        <taxon>Malvales</taxon>
        <taxon>Dipterocarpaceae</taxon>
        <taxon>Rubroshorea</taxon>
    </lineage>
</organism>